<name>A0A443QUA7_9ACAR</name>
<evidence type="ECO:0000256" key="12">
    <source>
        <dbReference type="ARBA" id="ARBA00047281"/>
    </source>
</evidence>
<evidence type="ECO:0000313" key="16">
    <source>
        <dbReference type="Proteomes" id="UP000285301"/>
    </source>
</evidence>
<dbReference type="InterPro" id="IPR007537">
    <property type="entry name" value="tRNAHis_GuaTrfase_Thg1"/>
</dbReference>
<keyword evidence="7 15" id="KW-0548">Nucleotidyltransferase</keyword>
<dbReference type="AlphaFoldDB" id="A0A443QUA7"/>
<evidence type="ECO:0000259" key="14">
    <source>
        <dbReference type="Pfam" id="PF14413"/>
    </source>
</evidence>
<feature type="non-terminal residue" evidence="15">
    <location>
        <position position="235"/>
    </location>
</feature>
<dbReference type="InterPro" id="IPR025845">
    <property type="entry name" value="Thg1_C_dom"/>
</dbReference>
<reference evidence="15 16" key="1">
    <citation type="journal article" date="2018" name="Gigascience">
        <title>Genomes of trombidid mites reveal novel predicted allergens and laterally-transferred genes associated with secondary metabolism.</title>
        <authorList>
            <person name="Dong X."/>
            <person name="Chaisiri K."/>
            <person name="Xia D."/>
            <person name="Armstrong S.D."/>
            <person name="Fang Y."/>
            <person name="Donnelly M.J."/>
            <person name="Kadowaki T."/>
            <person name="McGarry J.W."/>
            <person name="Darby A.C."/>
            <person name="Makepeace B.L."/>
        </authorList>
    </citation>
    <scope>NUCLEOTIDE SEQUENCE [LARGE SCALE GENOMIC DNA]</scope>
    <source>
        <strain evidence="15">UoL-WK</strain>
    </source>
</reference>
<gene>
    <name evidence="15" type="ORF">B4U79_11557</name>
</gene>
<comment type="cofactor">
    <cofactor evidence="1">
        <name>Mg(2+)</name>
        <dbReference type="ChEBI" id="CHEBI:18420"/>
    </cofactor>
</comment>
<evidence type="ECO:0000256" key="10">
    <source>
        <dbReference type="ARBA" id="ARBA00022842"/>
    </source>
</evidence>
<dbReference type="PANTHER" id="PTHR12729">
    <property type="entry name" value="TRNA(HIS) GUANYLYLTRANSFERASE-RELATED"/>
    <property type="match status" value="1"/>
</dbReference>
<proteinExistence type="inferred from homology"/>
<evidence type="ECO:0000256" key="6">
    <source>
        <dbReference type="ARBA" id="ARBA00022694"/>
    </source>
</evidence>
<dbReference type="OrthoDB" id="62560at2759"/>
<comment type="caution">
    <text evidence="15">The sequence shown here is derived from an EMBL/GenBank/DDBJ whole genome shotgun (WGS) entry which is preliminary data.</text>
</comment>
<dbReference type="Pfam" id="PF04446">
    <property type="entry name" value="Thg1"/>
    <property type="match status" value="1"/>
</dbReference>
<dbReference type="Pfam" id="PF14413">
    <property type="entry name" value="Thg1C"/>
    <property type="match status" value="1"/>
</dbReference>
<dbReference type="EMBL" id="NCKU01004011">
    <property type="protein sequence ID" value="RWS06581.1"/>
    <property type="molecule type" value="Genomic_DNA"/>
</dbReference>
<accession>A0A443QUA7</accession>
<dbReference type="InterPro" id="IPR038469">
    <property type="entry name" value="tRNAHis_GuaTrfase_Thg1_sf"/>
</dbReference>
<dbReference type="GO" id="GO:0008193">
    <property type="term" value="F:tRNA guanylyltransferase activity"/>
    <property type="evidence" value="ECO:0007669"/>
    <property type="project" value="UniProtKB-EC"/>
</dbReference>
<dbReference type="Gene3D" id="3.30.70.3000">
    <property type="match status" value="1"/>
</dbReference>
<feature type="domain" description="tRNAHis guanylyltransferase catalytic" evidence="13">
    <location>
        <begin position="6"/>
        <end position="146"/>
    </location>
</feature>
<feature type="domain" description="Thg1 C-terminal" evidence="14">
    <location>
        <begin position="150"/>
        <end position="235"/>
    </location>
</feature>
<dbReference type="STRING" id="1965070.A0A443QUA7"/>
<comment type="catalytic activity">
    <reaction evidence="12">
        <text>a 5'-end ribonucleotide-tRNA(His) + GTP + ATP + H2O = a 5'-end phospho-guanosine-ribonucleotide-tRNA(His) + AMP + 2 diphosphate + H(+)</text>
        <dbReference type="Rhea" id="RHEA:54564"/>
        <dbReference type="Rhea" id="RHEA-COMP:14193"/>
        <dbReference type="Rhea" id="RHEA-COMP:14917"/>
        <dbReference type="ChEBI" id="CHEBI:15377"/>
        <dbReference type="ChEBI" id="CHEBI:15378"/>
        <dbReference type="ChEBI" id="CHEBI:30616"/>
        <dbReference type="ChEBI" id="CHEBI:33019"/>
        <dbReference type="ChEBI" id="CHEBI:37565"/>
        <dbReference type="ChEBI" id="CHEBI:138282"/>
        <dbReference type="ChEBI" id="CHEBI:141847"/>
        <dbReference type="ChEBI" id="CHEBI:456215"/>
        <dbReference type="EC" id="2.7.7.79"/>
    </reaction>
</comment>
<evidence type="ECO:0000256" key="1">
    <source>
        <dbReference type="ARBA" id="ARBA00001946"/>
    </source>
</evidence>
<keyword evidence="8" id="KW-0479">Metal-binding</keyword>
<dbReference type="PANTHER" id="PTHR12729:SF6">
    <property type="entry name" value="TRNA(HIS) GUANYLYLTRANSFERASE-RELATED"/>
    <property type="match status" value="1"/>
</dbReference>
<evidence type="ECO:0000256" key="4">
    <source>
        <dbReference type="ARBA" id="ARBA00022310"/>
    </source>
</evidence>
<keyword evidence="6" id="KW-0819">tRNA processing</keyword>
<evidence type="ECO:0000256" key="8">
    <source>
        <dbReference type="ARBA" id="ARBA00022723"/>
    </source>
</evidence>
<evidence type="ECO:0000256" key="5">
    <source>
        <dbReference type="ARBA" id="ARBA00022679"/>
    </source>
</evidence>
<evidence type="ECO:0000256" key="9">
    <source>
        <dbReference type="ARBA" id="ARBA00022741"/>
    </source>
</evidence>
<evidence type="ECO:0000256" key="2">
    <source>
        <dbReference type="ARBA" id="ARBA00010113"/>
    </source>
</evidence>
<dbReference type="GO" id="GO:0005525">
    <property type="term" value="F:GTP binding"/>
    <property type="evidence" value="ECO:0007669"/>
    <property type="project" value="UniProtKB-KW"/>
</dbReference>
<keyword evidence="10" id="KW-0460">Magnesium</keyword>
<comment type="similarity">
    <text evidence="2">Belongs to the tRNA(His) guanylyltransferase family.</text>
</comment>
<keyword evidence="11" id="KW-0342">GTP-binding</keyword>
<sequence length="235" mass="27985">MAKSNYAYVRKAEEATDHCLLPACFIVVRIDGQNFHHFAKTHRFFKPNDKRALDLMVDCAQFVMKQFYPNIIIAYGQSDEFSFVFRRETDIYKRRQSKITSLVVSSFSSAFVFYWNKYFHSFEGESEQFNTSLQYPPSFDSRCVLYATDKELMDYLKWRQVDCHVNNLYNTTLSAMTGEYSKWPLEDNRPKHNHKYYTSKEATKKLSGTFSSDKHEIMFTEYNINYNNELEQFKK</sequence>
<evidence type="ECO:0000313" key="15">
    <source>
        <dbReference type="EMBL" id="RWS06581.1"/>
    </source>
</evidence>
<evidence type="ECO:0000256" key="11">
    <source>
        <dbReference type="ARBA" id="ARBA00023134"/>
    </source>
</evidence>
<protein>
    <recommendedName>
        <fullName evidence="4">Probable tRNA(His) guanylyltransferase</fullName>
        <ecNumber evidence="3">2.7.7.79</ecNumber>
    </recommendedName>
</protein>
<keyword evidence="5 15" id="KW-0808">Transferase</keyword>
<organism evidence="15 16">
    <name type="scientific">Dinothrombium tinctorium</name>
    <dbReference type="NCBI Taxonomy" id="1965070"/>
    <lineage>
        <taxon>Eukaryota</taxon>
        <taxon>Metazoa</taxon>
        <taxon>Ecdysozoa</taxon>
        <taxon>Arthropoda</taxon>
        <taxon>Chelicerata</taxon>
        <taxon>Arachnida</taxon>
        <taxon>Acari</taxon>
        <taxon>Acariformes</taxon>
        <taxon>Trombidiformes</taxon>
        <taxon>Prostigmata</taxon>
        <taxon>Anystina</taxon>
        <taxon>Parasitengona</taxon>
        <taxon>Trombidioidea</taxon>
        <taxon>Trombidiidae</taxon>
        <taxon>Dinothrombium</taxon>
    </lineage>
</organism>
<dbReference type="InterPro" id="IPR024956">
    <property type="entry name" value="tRNAHis_GuaTrfase_cat"/>
</dbReference>
<dbReference type="GO" id="GO:0006400">
    <property type="term" value="P:tRNA modification"/>
    <property type="evidence" value="ECO:0007669"/>
    <property type="project" value="InterPro"/>
</dbReference>
<dbReference type="GO" id="GO:0000287">
    <property type="term" value="F:magnesium ion binding"/>
    <property type="evidence" value="ECO:0007669"/>
    <property type="project" value="InterPro"/>
</dbReference>
<keyword evidence="9" id="KW-0547">Nucleotide-binding</keyword>
<evidence type="ECO:0000256" key="3">
    <source>
        <dbReference type="ARBA" id="ARBA00012511"/>
    </source>
</evidence>
<keyword evidence="16" id="KW-1185">Reference proteome</keyword>
<evidence type="ECO:0000259" key="13">
    <source>
        <dbReference type="Pfam" id="PF04446"/>
    </source>
</evidence>
<dbReference type="Proteomes" id="UP000285301">
    <property type="component" value="Unassembled WGS sequence"/>
</dbReference>
<evidence type="ECO:0000256" key="7">
    <source>
        <dbReference type="ARBA" id="ARBA00022695"/>
    </source>
</evidence>
<dbReference type="EC" id="2.7.7.79" evidence="3"/>